<dbReference type="EC" id="2.7.1.24" evidence="3 4"/>
<evidence type="ECO:0000256" key="2">
    <source>
        <dbReference type="ARBA" id="ARBA00022840"/>
    </source>
</evidence>
<proteinExistence type="inferred from homology"/>
<evidence type="ECO:0000313" key="7">
    <source>
        <dbReference type="Proteomes" id="UP000724149"/>
    </source>
</evidence>
<dbReference type="InterPro" id="IPR027417">
    <property type="entry name" value="P-loop_NTPase"/>
</dbReference>
<evidence type="ECO:0000313" key="6">
    <source>
        <dbReference type="EMBL" id="MBM6922218.1"/>
    </source>
</evidence>
<dbReference type="PROSITE" id="PS51219">
    <property type="entry name" value="DPCK"/>
    <property type="match status" value="1"/>
</dbReference>
<evidence type="ECO:0000256" key="1">
    <source>
        <dbReference type="ARBA" id="ARBA00022741"/>
    </source>
</evidence>
<dbReference type="NCBIfam" id="TIGR00152">
    <property type="entry name" value="dephospho-CoA kinase"/>
    <property type="match status" value="1"/>
</dbReference>
<dbReference type="EMBL" id="JACSNR010000001">
    <property type="protein sequence ID" value="MBM6922218.1"/>
    <property type="molecule type" value="Genomic_DNA"/>
</dbReference>
<keyword evidence="3" id="KW-0963">Cytoplasm</keyword>
<sequence length="220" mass="24874">MKQNTVVIGLTGQTGAGKSTVGESLLRRGAAWVDADLIAHDVADNEKVCLADLALEFTIDILNVDGTLNRKKLADIVFHDKAKLRRLNEIIFPYIIRAIEAELARLRAEGHHYIVLDAPTLFESGCDRYCDVIISVVADEQLRLQRILGRDGLTHEEAEARIQAQHRESYYVRRSDFVIENNDTVDTLCLKVAEVMSRIETGERPRQQRQAEEAQQEARH</sequence>
<keyword evidence="7" id="KW-1185">Reference proteome</keyword>
<keyword evidence="3 6" id="KW-0808">Transferase</keyword>
<dbReference type="CDD" id="cd02022">
    <property type="entry name" value="DPCK"/>
    <property type="match status" value="1"/>
</dbReference>
<evidence type="ECO:0000256" key="5">
    <source>
        <dbReference type="SAM" id="MobiDB-lite"/>
    </source>
</evidence>
<keyword evidence="1 3" id="KW-0547">Nucleotide-binding</keyword>
<name>A0ABS2GK92_9FIRM</name>
<dbReference type="PANTHER" id="PTHR10695:SF46">
    <property type="entry name" value="BIFUNCTIONAL COENZYME A SYNTHASE-RELATED"/>
    <property type="match status" value="1"/>
</dbReference>
<keyword evidence="2 3" id="KW-0067">ATP-binding</keyword>
<comment type="catalytic activity">
    <reaction evidence="3">
        <text>3'-dephospho-CoA + ATP = ADP + CoA + H(+)</text>
        <dbReference type="Rhea" id="RHEA:18245"/>
        <dbReference type="ChEBI" id="CHEBI:15378"/>
        <dbReference type="ChEBI" id="CHEBI:30616"/>
        <dbReference type="ChEBI" id="CHEBI:57287"/>
        <dbReference type="ChEBI" id="CHEBI:57328"/>
        <dbReference type="ChEBI" id="CHEBI:456216"/>
        <dbReference type="EC" id="2.7.1.24"/>
    </reaction>
</comment>
<comment type="similarity">
    <text evidence="3">Belongs to the CoaE family.</text>
</comment>
<dbReference type="InterPro" id="IPR001977">
    <property type="entry name" value="Depp_CoAkinase"/>
</dbReference>
<feature type="region of interest" description="Disordered" evidence="5">
    <location>
        <begin position="201"/>
        <end position="220"/>
    </location>
</feature>
<dbReference type="GO" id="GO:0004140">
    <property type="term" value="F:dephospho-CoA kinase activity"/>
    <property type="evidence" value="ECO:0007669"/>
    <property type="project" value="UniProtKB-EC"/>
</dbReference>
<comment type="pathway">
    <text evidence="3">Cofactor biosynthesis; coenzyme A biosynthesis; CoA from (R)-pantothenate: step 5/5.</text>
</comment>
<dbReference type="PANTHER" id="PTHR10695">
    <property type="entry name" value="DEPHOSPHO-COA KINASE-RELATED"/>
    <property type="match status" value="1"/>
</dbReference>
<comment type="subcellular location">
    <subcellularLocation>
        <location evidence="3">Cytoplasm</location>
    </subcellularLocation>
</comment>
<dbReference type="HAMAP" id="MF_00376">
    <property type="entry name" value="Dephospho_CoA_kinase"/>
    <property type="match status" value="1"/>
</dbReference>
<evidence type="ECO:0000256" key="3">
    <source>
        <dbReference type="HAMAP-Rule" id="MF_00376"/>
    </source>
</evidence>
<accession>A0ABS2GK92</accession>
<dbReference type="Proteomes" id="UP000724149">
    <property type="component" value="Unassembled WGS sequence"/>
</dbReference>
<keyword evidence="3 6" id="KW-0418">Kinase</keyword>
<gene>
    <name evidence="3" type="primary">coaE</name>
    <name evidence="6" type="ORF">H9X81_00725</name>
</gene>
<organism evidence="6 7">
    <name type="scientific">Hydrogenoanaerobacterium saccharovorans</name>
    <dbReference type="NCBI Taxonomy" id="474960"/>
    <lineage>
        <taxon>Bacteria</taxon>
        <taxon>Bacillati</taxon>
        <taxon>Bacillota</taxon>
        <taxon>Clostridia</taxon>
        <taxon>Eubacteriales</taxon>
        <taxon>Oscillospiraceae</taxon>
        <taxon>Hydrogenoanaerobacterium</taxon>
    </lineage>
</organism>
<dbReference type="Gene3D" id="3.40.50.300">
    <property type="entry name" value="P-loop containing nucleotide triphosphate hydrolases"/>
    <property type="match status" value="1"/>
</dbReference>
<feature type="binding site" evidence="3">
    <location>
        <begin position="15"/>
        <end position="20"/>
    </location>
    <ligand>
        <name>ATP</name>
        <dbReference type="ChEBI" id="CHEBI:30616"/>
    </ligand>
</feature>
<protein>
    <recommendedName>
        <fullName evidence="3 4">Dephospho-CoA kinase</fullName>
        <ecNumber evidence="3 4">2.7.1.24</ecNumber>
    </recommendedName>
    <alternativeName>
        <fullName evidence="3">Dephosphocoenzyme A kinase</fullName>
    </alternativeName>
</protein>
<reference evidence="6 7" key="1">
    <citation type="journal article" date="2021" name="Sci. Rep.">
        <title>The distribution of antibiotic resistance genes in chicken gut microbiota commensals.</title>
        <authorList>
            <person name="Juricova H."/>
            <person name="Matiasovicova J."/>
            <person name="Kubasova T."/>
            <person name="Cejkova D."/>
            <person name="Rychlik I."/>
        </authorList>
    </citation>
    <scope>NUCLEOTIDE SEQUENCE [LARGE SCALE GENOMIC DNA]</scope>
    <source>
        <strain evidence="6 7">An564</strain>
    </source>
</reference>
<comment type="function">
    <text evidence="3">Catalyzes the phosphorylation of the 3'-hydroxyl group of dephosphocoenzyme A to form coenzyme A.</text>
</comment>
<evidence type="ECO:0000256" key="4">
    <source>
        <dbReference type="NCBIfam" id="TIGR00152"/>
    </source>
</evidence>
<keyword evidence="3" id="KW-0173">Coenzyme A biosynthesis</keyword>
<dbReference type="SUPFAM" id="SSF52540">
    <property type="entry name" value="P-loop containing nucleoside triphosphate hydrolases"/>
    <property type="match status" value="1"/>
</dbReference>
<comment type="caution">
    <text evidence="6">The sequence shown here is derived from an EMBL/GenBank/DDBJ whole genome shotgun (WGS) entry which is preliminary data.</text>
</comment>
<dbReference type="RefSeq" id="WP_191391732.1">
    <property type="nucleotide sequence ID" value="NZ_JACSNR010000001.1"/>
</dbReference>
<dbReference type="Pfam" id="PF01121">
    <property type="entry name" value="CoaE"/>
    <property type="match status" value="1"/>
</dbReference>